<dbReference type="Proteomes" id="UP000807025">
    <property type="component" value="Unassembled WGS sequence"/>
</dbReference>
<name>A0A9P5ZIN4_PLEER</name>
<evidence type="ECO:0000313" key="2">
    <source>
        <dbReference type="Proteomes" id="UP000807025"/>
    </source>
</evidence>
<keyword evidence="2" id="KW-1185">Reference proteome</keyword>
<dbReference type="AlphaFoldDB" id="A0A9P5ZIN4"/>
<organism evidence="1 2">
    <name type="scientific">Pleurotus eryngii</name>
    <name type="common">Boletus of the steppes</name>
    <dbReference type="NCBI Taxonomy" id="5323"/>
    <lineage>
        <taxon>Eukaryota</taxon>
        <taxon>Fungi</taxon>
        <taxon>Dikarya</taxon>
        <taxon>Basidiomycota</taxon>
        <taxon>Agaricomycotina</taxon>
        <taxon>Agaricomycetes</taxon>
        <taxon>Agaricomycetidae</taxon>
        <taxon>Agaricales</taxon>
        <taxon>Pleurotineae</taxon>
        <taxon>Pleurotaceae</taxon>
        <taxon>Pleurotus</taxon>
    </lineage>
</organism>
<dbReference type="EMBL" id="MU154726">
    <property type="protein sequence ID" value="KAF9488186.1"/>
    <property type="molecule type" value="Genomic_DNA"/>
</dbReference>
<reference evidence="1" key="1">
    <citation type="submission" date="2020-11" db="EMBL/GenBank/DDBJ databases">
        <authorList>
            <consortium name="DOE Joint Genome Institute"/>
            <person name="Ahrendt S."/>
            <person name="Riley R."/>
            <person name="Andreopoulos W."/>
            <person name="Labutti K."/>
            <person name="Pangilinan J."/>
            <person name="Ruiz-Duenas F.J."/>
            <person name="Barrasa J.M."/>
            <person name="Sanchez-Garcia M."/>
            <person name="Camarero S."/>
            <person name="Miyauchi S."/>
            <person name="Serrano A."/>
            <person name="Linde D."/>
            <person name="Babiker R."/>
            <person name="Drula E."/>
            <person name="Ayuso-Fernandez I."/>
            <person name="Pacheco R."/>
            <person name="Padilla G."/>
            <person name="Ferreira P."/>
            <person name="Barriuso J."/>
            <person name="Kellner H."/>
            <person name="Castanera R."/>
            <person name="Alfaro M."/>
            <person name="Ramirez L."/>
            <person name="Pisabarro A.G."/>
            <person name="Kuo A."/>
            <person name="Tritt A."/>
            <person name="Lipzen A."/>
            <person name="He G."/>
            <person name="Yan M."/>
            <person name="Ng V."/>
            <person name="Cullen D."/>
            <person name="Martin F."/>
            <person name="Rosso M.-N."/>
            <person name="Henrissat B."/>
            <person name="Hibbett D."/>
            <person name="Martinez A.T."/>
            <person name="Grigoriev I.V."/>
        </authorList>
    </citation>
    <scope>NUCLEOTIDE SEQUENCE</scope>
    <source>
        <strain evidence="1">ATCC 90797</strain>
    </source>
</reference>
<proteinExistence type="predicted"/>
<accession>A0A9P5ZIN4</accession>
<sequence>MGIKATITQATPNRPPTLSKGDIDPVILWEWFIKCETYLRHKGTMDADMVKMIAYGIVSVRAIHWPATKGSVLASMDWDEYKSQMCTLFLASDWEHMM</sequence>
<comment type="caution">
    <text evidence="1">The sequence shown here is derived from an EMBL/GenBank/DDBJ whole genome shotgun (WGS) entry which is preliminary data.</text>
</comment>
<dbReference type="OrthoDB" id="2369050at2759"/>
<protein>
    <submittedName>
        <fullName evidence="1">Uncharacterized protein</fullName>
    </submittedName>
</protein>
<evidence type="ECO:0000313" key="1">
    <source>
        <dbReference type="EMBL" id="KAF9488186.1"/>
    </source>
</evidence>
<gene>
    <name evidence="1" type="ORF">BDN71DRAFT_1403636</name>
</gene>